<evidence type="ECO:0000313" key="3">
    <source>
        <dbReference type="Proteomes" id="UP000451354"/>
    </source>
</evidence>
<accession>A0A6M5ULG9</accession>
<feature type="domain" description="HTH cro/C1-type" evidence="1">
    <location>
        <begin position="14"/>
        <end position="48"/>
    </location>
</feature>
<dbReference type="Gene3D" id="1.10.260.40">
    <property type="entry name" value="lambda repressor-like DNA-binding domains"/>
    <property type="match status" value="1"/>
</dbReference>
<dbReference type="InterPro" id="IPR010982">
    <property type="entry name" value="Lambda_DNA-bd_dom_sf"/>
</dbReference>
<keyword evidence="3" id="KW-1185">Reference proteome</keyword>
<dbReference type="SMART" id="SM00530">
    <property type="entry name" value="HTH_XRE"/>
    <property type="match status" value="1"/>
</dbReference>
<dbReference type="Proteomes" id="UP000451354">
    <property type="component" value="Chromosome"/>
</dbReference>
<dbReference type="CDD" id="cd00093">
    <property type="entry name" value="HTH_XRE"/>
    <property type="match status" value="1"/>
</dbReference>
<sequence>MIDALVSHRRATSTQRDVADLMGISQAAVARIEAANRDPRLSTLRRYAVAVGKVVRHTVTDVSDPGCWSTGRHEVRLVVAGDSGVGSSRFYTENAPHESEILHAVSRDHRTGTTRQMRVSLGDARGTDLAAYAGATRATV</sequence>
<proteinExistence type="predicted"/>
<dbReference type="OrthoDB" id="3256054at2"/>
<evidence type="ECO:0000313" key="2">
    <source>
        <dbReference type="EMBL" id="QJW38213.1"/>
    </source>
</evidence>
<dbReference type="KEGG" id="cprt:FIC82_003960"/>
<protein>
    <submittedName>
        <fullName evidence="2">Helix-turn-helix transcriptional regulator</fullName>
    </submittedName>
</protein>
<dbReference type="AlphaFoldDB" id="A0A6M5ULG9"/>
<reference evidence="2 3" key="1">
    <citation type="journal article" date="2022" name="Int. J. Syst. Evol. Microbiol.">
        <title>Cellulosimicrobium protaetiae sp. nov., isolated from the gut of the larva of Protaetia brevitarsis seulensis.</title>
        <authorList>
            <person name="Le Han H."/>
            <person name="Nguyen T.T.H."/>
            <person name="Li Z."/>
            <person name="Shin N.R."/>
            <person name="Kim S.G."/>
        </authorList>
    </citation>
    <scope>NUCLEOTIDE SEQUENCE [LARGE SCALE GENOMIC DNA]</scope>
    <source>
        <strain evidence="2 3">BI34</strain>
    </source>
</reference>
<dbReference type="SUPFAM" id="SSF47413">
    <property type="entry name" value="lambda repressor-like DNA-binding domains"/>
    <property type="match status" value="1"/>
</dbReference>
<dbReference type="PROSITE" id="PS50943">
    <property type="entry name" value="HTH_CROC1"/>
    <property type="match status" value="1"/>
</dbReference>
<dbReference type="GO" id="GO:0003677">
    <property type="term" value="F:DNA binding"/>
    <property type="evidence" value="ECO:0007669"/>
    <property type="project" value="InterPro"/>
</dbReference>
<dbReference type="InterPro" id="IPR001387">
    <property type="entry name" value="Cro/C1-type_HTH"/>
</dbReference>
<name>A0A6M5ULG9_9MICO</name>
<gene>
    <name evidence="2" type="ORF">FIC82_003960</name>
</gene>
<dbReference type="EMBL" id="CP052757">
    <property type="protein sequence ID" value="QJW38213.1"/>
    <property type="molecule type" value="Genomic_DNA"/>
</dbReference>
<evidence type="ECO:0000259" key="1">
    <source>
        <dbReference type="PROSITE" id="PS50943"/>
    </source>
</evidence>
<organism evidence="2 3">
    <name type="scientific">Cellulosimicrobium protaetiae</name>
    <dbReference type="NCBI Taxonomy" id="2587808"/>
    <lineage>
        <taxon>Bacteria</taxon>
        <taxon>Bacillati</taxon>
        <taxon>Actinomycetota</taxon>
        <taxon>Actinomycetes</taxon>
        <taxon>Micrococcales</taxon>
        <taxon>Promicromonosporaceae</taxon>
        <taxon>Cellulosimicrobium</taxon>
    </lineage>
</organism>
<dbReference type="Pfam" id="PF01381">
    <property type="entry name" value="HTH_3"/>
    <property type="match status" value="1"/>
</dbReference>